<accession>A0A8J3FEB6</accession>
<keyword evidence="1" id="KW-1133">Transmembrane helix</keyword>
<reference evidence="2" key="2">
    <citation type="submission" date="2020-09" db="EMBL/GenBank/DDBJ databases">
        <authorList>
            <person name="Sun Q."/>
            <person name="Ohkuma M."/>
        </authorList>
    </citation>
    <scope>NUCLEOTIDE SEQUENCE</scope>
    <source>
        <strain evidence="2">JCM 12862</strain>
    </source>
</reference>
<name>A0A8J3FEB6_9FLAO</name>
<evidence type="ECO:0000313" key="2">
    <source>
        <dbReference type="EMBL" id="GGK15005.1"/>
    </source>
</evidence>
<organism evidence="2 3">
    <name type="scientific">Yeosuana aromativorans</name>
    <dbReference type="NCBI Taxonomy" id="288019"/>
    <lineage>
        <taxon>Bacteria</taxon>
        <taxon>Pseudomonadati</taxon>
        <taxon>Bacteroidota</taxon>
        <taxon>Flavobacteriia</taxon>
        <taxon>Flavobacteriales</taxon>
        <taxon>Flavobacteriaceae</taxon>
        <taxon>Yeosuana</taxon>
    </lineage>
</organism>
<feature type="transmembrane region" description="Helical" evidence="1">
    <location>
        <begin position="43"/>
        <end position="63"/>
    </location>
</feature>
<keyword evidence="1" id="KW-0812">Transmembrane</keyword>
<evidence type="ECO:0000313" key="3">
    <source>
        <dbReference type="Proteomes" id="UP000612329"/>
    </source>
</evidence>
<proteinExistence type="predicted"/>
<dbReference type="Proteomes" id="UP000612329">
    <property type="component" value="Unassembled WGS sequence"/>
</dbReference>
<gene>
    <name evidence="2" type="ORF">GCM10007962_06470</name>
</gene>
<sequence>METNKTDKKVLVQGIKTLIFAIMTLFLGPMFLNVAFSNKEKPLYIPILIVGCLISAMAVFLIFKGIKTIINSMFNNKP</sequence>
<evidence type="ECO:0000256" key="1">
    <source>
        <dbReference type="SAM" id="Phobius"/>
    </source>
</evidence>
<dbReference type="AlphaFoldDB" id="A0A8J3FEB6"/>
<protein>
    <submittedName>
        <fullName evidence="2">Uncharacterized protein</fullName>
    </submittedName>
</protein>
<dbReference type="Pfam" id="PF19589">
    <property type="entry name" value="DUF6095"/>
    <property type="match status" value="1"/>
</dbReference>
<reference evidence="2" key="1">
    <citation type="journal article" date="2014" name="Int. J. Syst. Evol. Microbiol.">
        <title>Complete genome sequence of Corynebacterium casei LMG S-19264T (=DSM 44701T), isolated from a smear-ripened cheese.</title>
        <authorList>
            <consortium name="US DOE Joint Genome Institute (JGI-PGF)"/>
            <person name="Walter F."/>
            <person name="Albersmeier A."/>
            <person name="Kalinowski J."/>
            <person name="Ruckert C."/>
        </authorList>
    </citation>
    <scope>NUCLEOTIDE SEQUENCE</scope>
    <source>
        <strain evidence="2">JCM 12862</strain>
    </source>
</reference>
<feature type="transmembrane region" description="Helical" evidence="1">
    <location>
        <begin position="18"/>
        <end position="37"/>
    </location>
</feature>
<dbReference type="EMBL" id="BMNR01000002">
    <property type="protein sequence ID" value="GGK15005.1"/>
    <property type="molecule type" value="Genomic_DNA"/>
</dbReference>
<keyword evidence="3" id="KW-1185">Reference proteome</keyword>
<dbReference type="RefSeq" id="WP_188649993.1">
    <property type="nucleotide sequence ID" value="NZ_BMNR01000002.1"/>
</dbReference>
<keyword evidence="1" id="KW-0472">Membrane</keyword>
<comment type="caution">
    <text evidence="2">The sequence shown here is derived from an EMBL/GenBank/DDBJ whole genome shotgun (WGS) entry which is preliminary data.</text>
</comment>
<dbReference type="InterPro" id="IPR046077">
    <property type="entry name" value="DUF6095"/>
</dbReference>